<dbReference type="InterPro" id="IPR000157">
    <property type="entry name" value="TIR_dom"/>
</dbReference>
<proteinExistence type="predicted"/>
<organism evidence="2">
    <name type="scientific">Thermodesulfovibrio autotrophicus</name>
    <dbReference type="NCBI Taxonomy" id="3118333"/>
    <lineage>
        <taxon>Bacteria</taxon>
        <taxon>Pseudomonadati</taxon>
        <taxon>Nitrospirota</taxon>
        <taxon>Thermodesulfovibrionia</taxon>
        <taxon>Thermodesulfovibrionales</taxon>
        <taxon>Thermodesulfovibrionaceae</taxon>
        <taxon>Thermodesulfovibrio</taxon>
    </lineage>
</organism>
<dbReference type="KEGG" id="taut:V4D30_01610"/>
<accession>A0AAU8GWK1</accession>
<name>A0AAU8GWK1_9BACT</name>
<reference evidence="2" key="1">
    <citation type="submission" date="2024-01" db="EMBL/GenBank/DDBJ databases">
        <title>The first autotrophic representatives of the genus Thermodesulfovibrio.</title>
        <authorList>
            <person name="Maltseva A.I."/>
            <person name="Elcheninov A.G."/>
            <person name="Kublanov I.V."/>
            <person name="Lebedinsky A.V."/>
            <person name="Frolov E.N."/>
        </authorList>
    </citation>
    <scope>NUCLEOTIDE SEQUENCE</scope>
    <source>
        <strain evidence="2">3907-1M</strain>
    </source>
</reference>
<dbReference type="InterPro" id="IPR035897">
    <property type="entry name" value="Toll_tir_struct_dom_sf"/>
</dbReference>
<dbReference type="InterPro" id="IPR019302">
    <property type="entry name" value="CAP12/PCTIR_TIR_dom"/>
</dbReference>
<evidence type="ECO:0000313" key="2">
    <source>
        <dbReference type="EMBL" id="XCH46988.1"/>
    </source>
</evidence>
<feature type="domain" description="TIR" evidence="1">
    <location>
        <begin position="155"/>
        <end position="289"/>
    </location>
</feature>
<dbReference type="RefSeq" id="WP_353684514.1">
    <property type="nucleotide sequence ID" value="NZ_CP144373.1"/>
</dbReference>
<dbReference type="GO" id="GO:0050135">
    <property type="term" value="F:NADP+ nucleosidase activity"/>
    <property type="evidence" value="ECO:0007669"/>
    <property type="project" value="InterPro"/>
</dbReference>
<dbReference type="AlphaFoldDB" id="A0AAU8GWK1"/>
<dbReference type="Pfam" id="PF10137">
    <property type="entry name" value="CAP12-PCTIR_TIR"/>
    <property type="match status" value="1"/>
</dbReference>
<dbReference type="Gene3D" id="3.40.50.450">
    <property type="match status" value="1"/>
</dbReference>
<dbReference type="GO" id="GO:0007165">
    <property type="term" value="P:signal transduction"/>
    <property type="evidence" value="ECO:0007669"/>
    <property type="project" value="InterPro"/>
</dbReference>
<sequence>MYEYGNEVLLSSSNVGEIIQQATYRKPASVFEKFYRVLKALNNLEEYYMEPISPRSLCRSYEDSISILFENEFKNCLDFSDTVLNKVLIPYLAAMSYSITDGEVINLIKDGLKPLGYVKAERGIFNNSPVKPEYIQITPKGYEKIEELRKELELETNKVFVAMPFKEDDKELQEIYQTIQDVLENLGYSLIRVDKIDYTGYIIDKIMSEIKESRFVICVLTPEKGREDPNLNVMFEFGYAAGLNKGIIPLCNEIFKDKLPFDIKQFNTIFYENKEELKERLTNRIRNIYGKRV</sequence>
<dbReference type="EMBL" id="CP144373">
    <property type="protein sequence ID" value="XCH46988.1"/>
    <property type="molecule type" value="Genomic_DNA"/>
</dbReference>
<protein>
    <submittedName>
        <fullName evidence="2">TIR domain-containing protein</fullName>
    </submittedName>
</protein>
<gene>
    <name evidence="2" type="ORF">V4D30_01610</name>
</gene>
<dbReference type="SUPFAM" id="SSF52200">
    <property type="entry name" value="Toll/Interleukin receptor TIR domain"/>
    <property type="match status" value="1"/>
</dbReference>
<dbReference type="PROSITE" id="PS50104">
    <property type="entry name" value="TIR"/>
    <property type="match status" value="1"/>
</dbReference>
<evidence type="ECO:0000259" key="1">
    <source>
        <dbReference type="PROSITE" id="PS50104"/>
    </source>
</evidence>